<proteinExistence type="inferred from homology"/>
<dbReference type="EC" id="2.3.1.179" evidence="5"/>
<keyword evidence="2 3" id="KW-0808">Transferase</keyword>
<sequence length="378" mass="39778">MGLRSALGNLTESWQSLLQGRSGLSLHQPFSQFVPIPLGLMASLPSTLPPLVAAIAQDALQDAQLVAPLEDCGVVVGSSRGCQGIWEQWASSKQPVIENWLETLPHQASLLTADQIGRAELILSPMAACATGIWAIAQGCQLIQQGRCQRVLVGAIEVPITPLTLAGFQQMGALAAKGCYPFSQEREGLVLGEGGAIFVLESSTLAQQRGAKIYGTIQGWGFSCDASHVSAPAIDNHSATLAVKQCLERSRLTPDAIDLIHPHGTGTQLNDRREADLIQSLFPASVAVSSSKGATGHTLGASGALAVAFSVMALQEQVLFPNVGLRTPAFDLNLVKKTYAANLRYALCFSFGFGGQNAAIALGGSDSIVVFSNSKFKQ</sequence>
<reference evidence="5" key="1">
    <citation type="submission" date="2021-04" db="EMBL/GenBank/DDBJ databases">
        <title>Genome sequence of Woronichinia naegeliana from Washington state freshwater lake bloom.</title>
        <authorList>
            <person name="Dreher T.W."/>
        </authorList>
    </citation>
    <scope>NUCLEOTIDE SEQUENCE</scope>
    <source>
        <strain evidence="5">WA131</strain>
    </source>
</reference>
<protein>
    <submittedName>
        <fullName evidence="5">Beta-ketoacyl-ACP synthase</fullName>
        <ecNumber evidence="5">2.3.1.179</ecNumber>
    </submittedName>
</protein>
<dbReference type="AlphaFoldDB" id="A0A977PZ53"/>
<keyword evidence="5" id="KW-0012">Acyltransferase</keyword>
<evidence type="ECO:0000313" key="5">
    <source>
        <dbReference type="EMBL" id="UXE64811.1"/>
    </source>
</evidence>
<dbReference type="KEGG" id="wna:KA717_29445"/>
<dbReference type="EMBL" id="CP073041">
    <property type="protein sequence ID" value="UXE64811.1"/>
    <property type="molecule type" value="Genomic_DNA"/>
</dbReference>
<dbReference type="InterPro" id="IPR014030">
    <property type="entry name" value="Ketoacyl_synth_N"/>
</dbReference>
<dbReference type="InterPro" id="IPR014031">
    <property type="entry name" value="Ketoacyl_synth_C"/>
</dbReference>
<accession>A0A977PZ53</accession>
<dbReference type="Gene3D" id="3.40.47.10">
    <property type="match status" value="1"/>
</dbReference>
<dbReference type="PANTHER" id="PTHR11712:SF347">
    <property type="entry name" value="BETA KETOACYL-ACYL CARRIER PROTEIN SYNTHASE"/>
    <property type="match status" value="1"/>
</dbReference>
<evidence type="ECO:0000259" key="4">
    <source>
        <dbReference type="PROSITE" id="PS52004"/>
    </source>
</evidence>
<gene>
    <name evidence="5" type="ORF">KA717_29445</name>
</gene>
<evidence type="ECO:0000256" key="2">
    <source>
        <dbReference type="ARBA" id="ARBA00022679"/>
    </source>
</evidence>
<dbReference type="PANTHER" id="PTHR11712">
    <property type="entry name" value="POLYKETIDE SYNTHASE-RELATED"/>
    <property type="match status" value="1"/>
</dbReference>
<organism evidence="5">
    <name type="scientific">Woronichinia naegeliana WA131</name>
    <dbReference type="NCBI Taxonomy" id="2824559"/>
    <lineage>
        <taxon>Bacteria</taxon>
        <taxon>Bacillati</taxon>
        <taxon>Cyanobacteriota</taxon>
        <taxon>Cyanophyceae</taxon>
        <taxon>Synechococcales</taxon>
        <taxon>Coelosphaeriaceae</taxon>
        <taxon>Woronichinia</taxon>
    </lineage>
</organism>
<dbReference type="CDD" id="cd00834">
    <property type="entry name" value="KAS_I_II"/>
    <property type="match status" value="1"/>
</dbReference>
<dbReference type="GO" id="GO:0004315">
    <property type="term" value="F:3-oxoacyl-[acyl-carrier-protein] synthase activity"/>
    <property type="evidence" value="ECO:0007669"/>
    <property type="project" value="UniProtKB-EC"/>
</dbReference>
<name>A0A977PZ53_9CYAN</name>
<dbReference type="SMART" id="SM00825">
    <property type="entry name" value="PKS_KS"/>
    <property type="match status" value="1"/>
</dbReference>
<dbReference type="NCBIfam" id="NF004618">
    <property type="entry name" value="PRK05952.1"/>
    <property type="match status" value="1"/>
</dbReference>
<dbReference type="InterPro" id="IPR016039">
    <property type="entry name" value="Thiolase-like"/>
</dbReference>
<evidence type="ECO:0000256" key="1">
    <source>
        <dbReference type="ARBA" id="ARBA00008467"/>
    </source>
</evidence>
<evidence type="ECO:0000256" key="3">
    <source>
        <dbReference type="RuleBase" id="RU003694"/>
    </source>
</evidence>
<dbReference type="InterPro" id="IPR000794">
    <property type="entry name" value="Beta-ketoacyl_synthase"/>
</dbReference>
<dbReference type="PROSITE" id="PS52004">
    <property type="entry name" value="KS3_2"/>
    <property type="match status" value="1"/>
</dbReference>
<feature type="domain" description="Ketosynthase family 3 (KS3)" evidence="4">
    <location>
        <begin position="1"/>
        <end position="364"/>
    </location>
</feature>
<dbReference type="SUPFAM" id="SSF53901">
    <property type="entry name" value="Thiolase-like"/>
    <property type="match status" value="2"/>
</dbReference>
<dbReference type="InterPro" id="IPR020841">
    <property type="entry name" value="PKS_Beta-ketoAc_synthase_dom"/>
</dbReference>
<dbReference type="GO" id="GO:0006633">
    <property type="term" value="P:fatty acid biosynthetic process"/>
    <property type="evidence" value="ECO:0007669"/>
    <property type="project" value="TreeGrafter"/>
</dbReference>
<comment type="similarity">
    <text evidence="1 3">Belongs to the thiolase-like superfamily. Beta-ketoacyl-ACP synthases family.</text>
</comment>
<dbReference type="Pfam" id="PF00109">
    <property type="entry name" value="ketoacyl-synt"/>
    <property type="match status" value="1"/>
</dbReference>
<dbReference type="Proteomes" id="UP001065613">
    <property type="component" value="Chromosome"/>
</dbReference>
<dbReference type="Pfam" id="PF02801">
    <property type="entry name" value="Ketoacyl-synt_C"/>
    <property type="match status" value="1"/>
</dbReference>